<accession>A0A1R3JYH7</accession>
<gene>
    <name evidence="1" type="ORF">CCACVL1_03567</name>
</gene>
<evidence type="ECO:0000313" key="1">
    <source>
        <dbReference type="EMBL" id="OMO99884.1"/>
    </source>
</evidence>
<comment type="caution">
    <text evidence="1">The sequence shown here is derived from an EMBL/GenBank/DDBJ whole genome shotgun (WGS) entry which is preliminary data.</text>
</comment>
<sequence>MLFMNPDSVPDRLPTPATTSSLVGTSIAIKISNPTLPNK</sequence>
<evidence type="ECO:0000313" key="2">
    <source>
        <dbReference type="Proteomes" id="UP000188268"/>
    </source>
</evidence>
<dbReference type="AlphaFoldDB" id="A0A1R3JYH7"/>
<keyword evidence="2" id="KW-1185">Reference proteome</keyword>
<reference evidence="1 2" key="1">
    <citation type="submission" date="2013-09" db="EMBL/GenBank/DDBJ databases">
        <title>Corchorus capsularis genome sequencing.</title>
        <authorList>
            <person name="Alam M."/>
            <person name="Haque M.S."/>
            <person name="Islam M.S."/>
            <person name="Emdad E.M."/>
            <person name="Islam M.M."/>
            <person name="Ahmed B."/>
            <person name="Halim A."/>
            <person name="Hossen Q.M.M."/>
            <person name="Hossain M.Z."/>
            <person name="Ahmed R."/>
            <person name="Khan M.M."/>
            <person name="Islam R."/>
            <person name="Rashid M.M."/>
            <person name="Khan S.A."/>
            <person name="Rahman M.S."/>
            <person name="Alam M."/>
        </authorList>
    </citation>
    <scope>NUCLEOTIDE SEQUENCE [LARGE SCALE GENOMIC DNA]</scope>
    <source>
        <strain evidence="2">cv. CVL-1</strain>
        <tissue evidence="1">Whole seedling</tissue>
    </source>
</reference>
<protein>
    <submittedName>
        <fullName evidence="1">Uncharacterized protein</fullName>
    </submittedName>
</protein>
<organism evidence="1 2">
    <name type="scientific">Corchorus capsularis</name>
    <name type="common">Jute</name>
    <dbReference type="NCBI Taxonomy" id="210143"/>
    <lineage>
        <taxon>Eukaryota</taxon>
        <taxon>Viridiplantae</taxon>
        <taxon>Streptophyta</taxon>
        <taxon>Embryophyta</taxon>
        <taxon>Tracheophyta</taxon>
        <taxon>Spermatophyta</taxon>
        <taxon>Magnoliopsida</taxon>
        <taxon>eudicotyledons</taxon>
        <taxon>Gunneridae</taxon>
        <taxon>Pentapetalae</taxon>
        <taxon>rosids</taxon>
        <taxon>malvids</taxon>
        <taxon>Malvales</taxon>
        <taxon>Malvaceae</taxon>
        <taxon>Grewioideae</taxon>
        <taxon>Apeibeae</taxon>
        <taxon>Corchorus</taxon>
    </lineage>
</organism>
<proteinExistence type="predicted"/>
<dbReference type="Gramene" id="OMO99884">
    <property type="protein sequence ID" value="OMO99884"/>
    <property type="gene ID" value="CCACVL1_03567"/>
</dbReference>
<name>A0A1R3JYH7_COCAP</name>
<dbReference type="Proteomes" id="UP000188268">
    <property type="component" value="Unassembled WGS sequence"/>
</dbReference>
<dbReference type="EMBL" id="AWWV01006762">
    <property type="protein sequence ID" value="OMO99884.1"/>
    <property type="molecule type" value="Genomic_DNA"/>
</dbReference>